<dbReference type="InterPro" id="IPR000073">
    <property type="entry name" value="AB_hydrolase_1"/>
</dbReference>
<dbReference type="Gene3D" id="3.40.50.1820">
    <property type="entry name" value="alpha/beta hydrolase"/>
    <property type="match status" value="1"/>
</dbReference>
<dbReference type="PANTHER" id="PTHR43798">
    <property type="entry name" value="MONOACYLGLYCEROL LIPASE"/>
    <property type="match status" value="1"/>
</dbReference>
<keyword evidence="1 3" id="KW-0378">Hydrolase</keyword>
<proteinExistence type="predicted"/>
<dbReference type="EMBL" id="RCHT01000008">
    <property type="protein sequence ID" value="RLL11660.1"/>
    <property type="molecule type" value="Genomic_DNA"/>
</dbReference>
<evidence type="ECO:0000313" key="4">
    <source>
        <dbReference type="Proteomes" id="UP000276301"/>
    </source>
</evidence>
<sequence>MADGARIVCRIFGGGERALLLLHGNGEDHTCFQKQFAAFSERFRVIAMDSRGHGESSAGSGVTIAKIAEDAAAVLGALGIERASVVGFSDGANAALGLALSHPGMVEKLALAGANLFPAGVKPRFQLPAELEYRALRLCGRSSERLRRRAEIVGLMVEEPRYTPAMLGAISAPTLVLAGDRDLIRPAHTALIAASLPHAKLVTIPRSDHWIFDRQPVRVNREILAFLG</sequence>
<dbReference type="PRINTS" id="PR00111">
    <property type="entry name" value="ABHYDROLASE"/>
</dbReference>
<dbReference type="Proteomes" id="UP000276301">
    <property type="component" value="Unassembled WGS sequence"/>
</dbReference>
<evidence type="ECO:0000256" key="1">
    <source>
        <dbReference type="ARBA" id="ARBA00022801"/>
    </source>
</evidence>
<protein>
    <submittedName>
        <fullName evidence="3">Alpha/beta hydrolase</fullName>
    </submittedName>
</protein>
<feature type="domain" description="AB hydrolase-1" evidence="2">
    <location>
        <begin position="19"/>
        <end position="221"/>
    </location>
</feature>
<dbReference type="SUPFAM" id="SSF53474">
    <property type="entry name" value="alpha/beta-Hydrolases"/>
    <property type="match status" value="1"/>
</dbReference>
<dbReference type="GO" id="GO:0016787">
    <property type="term" value="F:hydrolase activity"/>
    <property type="evidence" value="ECO:0007669"/>
    <property type="project" value="UniProtKB-KW"/>
</dbReference>
<reference evidence="3 4" key="1">
    <citation type="submission" date="2018-10" db="EMBL/GenBank/DDBJ databases">
        <title>Anaerotruncus faecis sp. nov., isolated from human feces.</title>
        <authorList>
            <person name="Wang Y.-J."/>
        </authorList>
    </citation>
    <scope>NUCLEOTIDE SEQUENCE [LARGE SCALE GENOMIC DNA]</scope>
    <source>
        <strain evidence="3 4">22A2-44</strain>
    </source>
</reference>
<dbReference type="InterPro" id="IPR050266">
    <property type="entry name" value="AB_hydrolase_sf"/>
</dbReference>
<organism evidence="3 4">
    <name type="scientific">Anaerotruncus massiliensis</name>
    <name type="common">ex Liu et al. 2021</name>
    <dbReference type="NCBI Taxonomy" id="2321404"/>
    <lineage>
        <taxon>Bacteria</taxon>
        <taxon>Bacillati</taxon>
        <taxon>Bacillota</taxon>
        <taxon>Clostridia</taxon>
        <taxon>Eubacteriales</taxon>
        <taxon>Oscillospiraceae</taxon>
        <taxon>Anaerotruncus</taxon>
    </lineage>
</organism>
<evidence type="ECO:0000313" key="3">
    <source>
        <dbReference type="EMBL" id="RLL11660.1"/>
    </source>
</evidence>
<comment type="caution">
    <text evidence="3">The sequence shown here is derived from an EMBL/GenBank/DDBJ whole genome shotgun (WGS) entry which is preliminary data.</text>
</comment>
<dbReference type="InterPro" id="IPR029058">
    <property type="entry name" value="AB_hydrolase_fold"/>
</dbReference>
<name>A0A498CN88_9FIRM</name>
<dbReference type="PANTHER" id="PTHR43798:SF31">
    <property type="entry name" value="AB HYDROLASE SUPERFAMILY PROTEIN YCLE"/>
    <property type="match status" value="1"/>
</dbReference>
<dbReference type="Pfam" id="PF12697">
    <property type="entry name" value="Abhydrolase_6"/>
    <property type="match status" value="1"/>
</dbReference>
<keyword evidence="4" id="KW-1185">Reference proteome</keyword>
<gene>
    <name evidence="3" type="ORF">D4A47_06610</name>
</gene>
<accession>A0A498CN88</accession>
<dbReference type="GO" id="GO:0016020">
    <property type="term" value="C:membrane"/>
    <property type="evidence" value="ECO:0007669"/>
    <property type="project" value="TreeGrafter"/>
</dbReference>
<evidence type="ECO:0000259" key="2">
    <source>
        <dbReference type="Pfam" id="PF12697"/>
    </source>
</evidence>
<dbReference type="AlphaFoldDB" id="A0A498CN88"/>